<sequence length="540" mass="60893">MDLFLKLLLFFWILISVKQILFWIYLWQLKEYHIGRFLDHFSTEKGKSLILNPLQDVKIILLAMAVFSSSLYFLYILLVIYFVQVILILKQILAKTIKKPKFTKKALFLTLICFVFYGLILLLTENPIVILFFDILTPIVVTLIILSFQPIVVFARNRILKEAREIINQRKDLLVIGITGSFGKTTTKEFLNTILSSKFNVLCTKEHRNSEMGIVETILKDLRPEHKIFIVEMGAYKKGGIKMLSNIVAPKIGIVTGVTVQHLSLFGSLENLLSAEGGRELVDALPENGFIVLNGENKYCLDLYKKIDITKKIYTEEGNKIESDIYAKEIEVSKDGLSFLAIAKDKHAMHFNVNVLGRHNLQNLLGAILVAKEVGMSLEEISKACENIRPEQAGIVAKKGTHNINIIDSSYSSNPDGAVADLNCLNLFEGNPTSLKLRGARKVVVMPCLIELGTRSAQEHFKIGKKIAEVCDLAIITTKDKFEDIKKGAIENGMKTENIIFIENPQEIFHKITTFCKEGDSVLLEGRVSDKLIKLLSNEK</sequence>
<organism evidence="7 8">
    <name type="scientific">Candidatus Staskawiczbacteria bacterium RIFOXYD1_FULL_32_13</name>
    <dbReference type="NCBI Taxonomy" id="1802234"/>
    <lineage>
        <taxon>Bacteria</taxon>
        <taxon>Candidatus Staskawicziibacteriota</taxon>
    </lineage>
</organism>
<accession>A0A1G2JJX7</accession>
<dbReference type="Pfam" id="PF02875">
    <property type="entry name" value="Mur_ligase_C"/>
    <property type="match status" value="1"/>
</dbReference>
<feature type="transmembrane region" description="Helical" evidence="4">
    <location>
        <begin position="130"/>
        <end position="155"/>
    </location>
</feature>
<dbReference type="Gene3D" id="3.40.1190.10">
    <property type="entry name" value="Mur-like, catalytic domain"/>
    <property type="match status" value="1"/>
</dbReference>
<dbReference type="PANTHER" id="PTHR43024">
    <property type="entry name" value="UDP-N-ACETYLMURAMOYL-TRIPEPTIDE--D-ALANYL-D-ALANINE LIGASE"/>
    <property type="match status" value="1"/>
</dbReference>
<feature type="transmembrane region" description="Helical" evidence="4">
    <location>
        <begin position="59"/>
        <end position="85"/>
    </location>
</feature>
<reference evidence="7 8" key="1">
    <citation type="journal article" date="2016" name="Nat. Commun.">
        <title>Thousands of microbial genomes shed light on interconnected biogeochemical processes in an aquifer system.</title>
        <authorList>
            <person name="Anantharaman K."/>
            <person name="Brown C.T."/>
            <person name="Hug L.A."/>
            <person name="Sharon I."/>
            <person name="Castelle C.J."/>
            <person name="Probst A.J."/>
            <person name="Thomas B.C."/>
            <person name="Singh A."/>
            <person name="Wilkins M.J."/>
            <person name="Karaoz U."/>
            <person name="Brodie E.L."/>
            <person name="Williams K.H."/>
            <person name="Hubbard S.S."/>
            <person name="Banfield J.F."/>
        </authorList>
    </citation>
    <scope>NUCLEOTIDE SEQUENCE [LARGE SCALE GENOMIC DNA]</scope>
</reference>
<name>A0A1G2JJX7_9BACT</name>
<keyword evidence="4" id="KW-1133">Transmembrane helix</keyword>
<feature type="domain" description="Mur ligase C-terminal" evidence="5">
    <location>
        <begin position="402"/>
        <end position="526"/>
    </location>
</feature>
<dbReference type="Proteomes" id="UP000178935">
    <property type="component" value="Unassembled WGS sequence"/>
</dbReference>
<evidence type="ECO:0000313" key="7">
    <source>
        <dbReference type="EMBL" id="OGZ87437.1"/>
    </source>
</evidence>
<evidence type="ECO:0000256" key="2">
    <source>
        <dbReference type="ARBA" id="ARBA00022741"/>
    </source>
</evidence>
<feature type="transmembrane region" description="Helical" evidence="4">
    <location>
        <begin position="106"/>
        <end position="124"/>
    </location>
</feature>
<keyword evidence="2" id="KW-0547">Nucleotide-binding</keyword>
<dbReference type="EMBL" id="MHPU01000043">
    <property type="protein sequence ID" value="OGZ87437.1"/>
    <property type="molecule type" value="Genomic_DNA"/>
</dbReference>
<dbReference type="Pfam" id="PF08245">
    <property type="entry name" value="Mur_ligase_M"/>
    <property type="match status" value="1"/>
</dbReference>
<dbReference type="Gene3D" id="3.90.190.20">
    <property type="entry name" value="Mur ligase, C-terminal domain"/>
    <property type="match status" value="1"/>
</dbReference>
<dbReference type="PANTHER" id="PTHR43024:SF1">
    <property type="entry name" value="UDP-N-ACETYLMURAMOYL-TRIPEPTIDE--D-ALANYL-D-ALANINE LIGASE"/>
    <property type="match status" value="1"/>
</dbReference>
<feature type="domain" description="Mur ligase central" evidence="6">
    <location>
        <begin position="178"/>
        <end position="371"/>
    </location>
</feature>
<dbReference type="InterPro" id="IPR036565">
    <property type="entry name" value="Mur-like_cat_sf"/>
</dbReference>
<keyword evidence="4" id="KW-0472">Membrane</keyword>
<evidence type="ECO:0000256" key="3">
    <source>
        <dbReference type="ARBA" id="ARBA00022840"/>
    </source>
</evidence>
<dbReference type="AlphaFoldDB" id="A0A1G2JJX7"/>
<keyword evidence="3" id="KW-0067">ATP-binding</keyword>
<dbReference type="InterPro" id="IPR013221">
    <property type="entry name" value="Mur_ligase_cen"/>
</dbReference>
<dbReference type="GO" id="GO:0016881">
    <property type="term" value="F:acid-amino acid ligase activity"/>
    <property type="evidence" value="ECO:0007669"/>
    <property type="project" value="InterPro"/>
</dbReference>
<dbReference type="InterPro" id="IPR004101">
    <property type="entry name" value="Mur_ligase_C"/>
</dbReference>
<evidence type="ECO:0000259" key="5">
    <source>
        <dbReference type="Pfam" id="PF02875"/>
    </source>
</evidence>
<keyword evidence="1" id="KW-0436">Ligase</keyword>
<feature type="transmembrane region" description="Helical" evidence="4">
    <location>
        <begin position="7"/>
        <end position="27"/>
    </location>
</feature>
<gene>
    <name evidence="7" type="ORF">A2561_04190</name>
</gene>
<proteinExistence type="predicted"/>
<dbReference type="SUPFAM" id="SSF53244">
    <property type="entry name" value="MurD-like peptide ligases, peptide-binding domain"/>
    <property type="match status" value="1"/>
</dbReference>
<comment type="caution">
    <text evidence="7">The sequence shown here is derived from an EMBL/GenBank/DDBJ whole genome shotgun (WGS) entry which is preliminary data.</text>
</comment>
<dbReference type="InterPro" id="IPR036615">
    <property type="entry name" value="Mur_ligase_C_dom_sf"/>
</dbReference>
<evidence type="ECO:0000259" key="6">
    <source>
        <dbReference type="Pfam" id="PF08245"/>
    </source>
</evidence>
<keyword evidence="4" id="KW-0812">Transmembrane</keyword>
<dbReference type="SUPFAM" id="SSF53623">
    <property type="entry name" value="MurD-like peptide ligases, catalytic domain"/>
    <property type="match status" value="1"/>
</dbReference>
<evidence type="ECO:0000256" key="1">
    <source>
        <dbReference type="ARBA" id="ARBA00022598"/>
    </source>
</evidence>
<evidence type="ECO:0000313" key="8">
    <source>
        <dbReference type="Proteomes" id="UP000178935"/>
    </source>
</evidence>
<dbReference type="GO" id="GO:0005524">
    <property type="term" value="F:ATP binding"/>
    <property type="evidence" value="ECO:0007669"/>
    <property type="project" value="UniProtKB-KW"/>
</dbReference>
<dbReference type="InterPro" id="IPR051046">
    <property type="entry name" value="MurCDEF_CellWall_CoF430Synth"/>
</dbReference>
<evidence type="ECO:0000256" key="4">
    <source>
        <dbReference type="SAM" id="Phobius"/>
    </source>
</evidence>
<protein>
    <submittedName>
        <fullName evidence="7">Uncharacterized protein</fullName>
    </submittedName>
</protein>